<sequence length="645" mass="66953">MTTPEPLIALAGIRRAFTQGGVTSEVLRGISLTIHAGEFVAIVGQSGSGKSTLMNILGLLDSPTGGTYRFAGQDVSSLSREAQAELRREVFGFVFQRYHLLPGVSARANAQLPAVYAGMGGEARERRAAALLERLGLGDHLDHRPDQLSGGQQQRVSIARALMNGGEVILADEPTGALDSASGGAVMDLLRELAAEGHTVILITHDPAVACIARRVVEIRDGVIVGDSGDGEATQPPPAPAARPERHAPALFALSEALRSALTALAGNPFRTALTLLGVVIGTASVIAMLAIGEGTRRQVLARAAATGTDWIVVMPDNDNPALPGGRMTLADAQALAMLPNVKAVNPGRWTTVTLTAGAVSVRSEAFGTSIAYPETFRWTTRKGAFFTAEDDRAGAPVMVLGATVAARLLPGVADPSGRYVLANGIPFLVTGVLEPKGPDERGMDRDDRVVLPLSTAASRLIGSSDLGGIQVTVKDTGHLAETKRHVRETLLARHRMEDFFINDMASRIAELAQTQSAMAGLLAVIASVSLLVGGIGVMNIMLMSVTERTREIGIRMAVGASGRDILSQFLAEAMILAGAGGVAGLALGLAVGVGAAVAMDLSVVFQLKAIALALAGAVGTGLLFGYMPAGRAARLDPVQALARE</sequence>
<dbReference type="PATRIC" id="fig|1079.6.peg.3280"/>
<evidence type="ECO:0000256" key="1">
    <source>
        <dbReference type="ARBA" id="ARBA00004429"/>
    </source>
</evidence>
<dbReference type="FunFam" id="3.40.50.300:FF:000032">
    <property type="entry name" value="Export ABC transporter ATP-binding protein"/>
    <property type="match status" value="1"/>
</dbReference>
<dbReference type="Pfam" id="PF00005">
    <property type="entry name" value="ABC_tran"/>
    <property type="match status" value="1"/>
</dbReference>
<feature type="transmembrane region" description="Helical" evidence="14">
    <location>
        <begin position="273"/>
        <end position="293"/>
    </location>
</feature>
<dbReference type="Pfam" id="PF02687">
    <property type="entry name" value="FtsX"/>
    <property type="match status" value="1"/>
</dbReference>
<evidence type="ECO:0000256" key="12">
    <source>
        <dbReference type="ARBA" id="ARBA00038388"/>
    </source>
</evidence>
<dbReference type="STRING" id="1079.BVIR_3118"/>
<dbReference type="InterPro" id="IPR017871">
    <property type="entry name" value="ABC_transporter-like_CS"/>
</dbReference>
<evidence type="ECO:0000256" key="3">
    <source>
        <dbReference type="ARBA" id="ARBA00022475"/>
    </source>
</evidence>
<dbReference type="InterPro" id="IPR017911">
    <property type="entry name" value="MacB-like_ATP-bd"/>
</dbReference>
<keyword evidence="7 16" id="KW-0067">ATP-binding</keyword>
<feature type="transmembrane region" description="Helical" evidence="14">
    <location>
        <begin position="518"/>
        <end position="543"/>
    </location>
</feature>
<dbReference type="SMART" id="SM00382">
    <property type="entry name" value="AAA"/>
    <property type="match status" value="1"/>
</dbReference>
<evidence type="ECO:0000256" key="7">
    <source>
        <dbReference type="ARBA" id="ARBA00022840"/>
    </source>
</evidence>
<keyword evidence="6" id="KW-0547">Nucleotide-binding</keyword>
<evidence type="ECO:0000256" key="8">
    <source>
        <dbReference type="ARBA" id="ARBA00022967"/>
    </source>
</evidence>
<evidence type="ECO:0000313" key="16">
    <source>
        <dbReference type="EMBL" id="CUU43539.1"/>
    </source>
</evidence>
<keyword evidence="9 14" id="KW-1133">Transmembrane helix</keyword>
<evidence type="ECO:0000256" key="9">
    <source>
        <dbReference type="ARBA" id="ARBA00022989"/>
    </source>
</evidence>
<dbReference type="Proteomes" id="UP000065734">
    <property type="component" value="Chromosome I"/>
</dbReference>
<feature type="transmembrane region" description="Helical" evidence="14">
    <location>
        <begin position="574"/>
        <end position="598"/>
    </location>
</feature>
<reference evidence="17" key="1">
    <citation type="journal article" date="2016" name="Genome Announc.">
        <title>Revised genome sequence of the purple photosynthetic bacterium Blastochloris viridis.</title>
        <authorList>
            <person name="Liu L.N."/>
            <person name="Faulkner M."/>
            <person name="Liu X."/>
            <person name="Huang F."/>
            <person name="Darby A.C."/>
            <person name="Hall N."/>
        </authorList>
    </citation>
    <scope>NUCLEOTIDE SEQUENCE [LARGE SCALE GENOMIC DNA]</scope>
    <source>
        <strain evidence="17">ATCC 19567 / DSM 133 / F</strain>
    </source>
</reference>
<dbReference type="InterPro" id="IPR025857">
    <property type="entry name" value="MacB_PCD"/>
</dbReference>
<accession>A0A0P0JB75</accession>
<dbReference type="GO" id="GO:0098796">
    <property type="term" value="C:membrane protein complex"/>
    <property type="evidence" value="ECO:0007669"/>
    <property type="project" value="UniProtKB-ARBA"/>
</dbReference>
<dbReference type="CDD" id="cd03255">
    <property type="entry name" value="ABC_MJ0796_LolCDE_FtsE"/>
    <property type="match status" value="1"/>
</dbReference>
<evidence type="ECO:0000259" key="15">
    <source>
        <dbReference type="PROSITE" id="PS50893"/>
    </source>
</evidence>
<keyword evidence="4" id="KW-0997">Cell inner membrane</keyword>
<dbReference type="InterPro" id="IPR027417">
    <property type="entry name" value="P-loop_NTPase"/>
</dbReference>
<keyword evidence="11" id="KW-0046">Antibiotic resistance</keyword>
<dbReference type="InterPro" id="IPR003439">
    <property type="entry name" value="ABC_transporter-like_ATP-bd"/>
</dbReference>
<keyword evidence="2" id="KW-0813">Transport</keyword>
<dbReference type="KEGG" id="bvr:BVIR_3118"/>
<dbReference type="PROSITE" id="PS00211">
    <property type="entry name" value="ABC_TRANSPORTER_1"/>
    <property type="match status" value="1"/>
</dbReference>
<dbReference type="InterPro" id="IPR003593">
    <property type="entry name" value="AAA+_ATPase"/>
</dbReference>
<dbReference type="GO" id="GO:0005524">
    <property type="term" value="F:ATP binding"/>
    <property type="evidence" value="ECO:0007669"/>
    <property type="project" value="UniProtKB-KW"/>
</dbReference>
<dbReference type="SUPFAM" id="SSF52540">
    <property type="entry name" value="P-loop containing nucleoside triphosphate hydrolases"/>
    <property type="match status" value="1"/>
</dbReference>
<dbReference type="GO" id="GO:0005886">
    <property type="term" value="C:plasma membrane"/>
    <property type="evidence" value="ECO:0007669"/>
    <property type="project" value="UniProtKB-SubCell"/>
</dbReference>
<dbReference type="AlphaFoldDB" id="A0A0P0JB75"/>
<dbReference type="OrthoDB" id="9786950at2"/>
<dbReference type="PANTHER" id="PTHR30572:SF14">
    <property type="entry name" value="MACROLIDE EXPORT ATP-BINDING_PERMEASE PROTEIN MACB"/>
    <property type="match status" value="1"/>
</dbReference>
<evidence type="ECO:0000256" key="10">
    <source>
        <dbReference type="ARBA" id="ARBA00023136"/>
    </source>
</evidence>
<evidence type="ECO:0000256" key="5">
    <source>
        <dbReference type="ARBA" id="ARBA00022692"/>
    </source>
</evidence>
<dbReference type="EMBL" id="LN907867">
    <property type="protein sequence ID" value="CUU43539.1"/>
    <property type="molecule type" value="Genomic_DNA"/>
</dbReference>
<dbReference type="PROSITE" id="PS50893">
    <property type="entry name" value="ABC_TRANSPORTER_2"/>
    <property type="match status" value="1"/>
</dbReference>
<dbReference type="InterPro" id="IPR050250">
    <property type="entry name" value="Macrolide_Exporter_MacB"/>
</dbReference>
<comment type="subcellular location">
    <subcellularLocation>
        <location evidence="1">Cell inner membrane</location>
        <topology evidence="1">Multi-pass membrane protein</topology>
    </subcellularLocation>
</comment>
<evidence type="ECO:0000313" key="17">
    <source>
        <dbReference type="Proteomes" id="UP000065734"/>
    </source>
</evidence>
<evidence type="ECO:0000256" key="13">
    <source>
        <dbReference type="ARBA" id="ARBA00041199"/>
    </source>
</evidence>
<evidence type="ECO:0000256" key="4">
    <source>
        <dbReference type="ARBA" id="ARBA00022519"/>
    </source>
</evidence>
<dbReference type="GO" id="GO:0022857">
    <property type="term" value="F:transmembrane transporter activity"/>
    <property type="evidence" value="ECO:0007669"/>
    <property type="project" value="TreeGrafter"/>
</dbReference>
<keyword evidence="8" id="KW-1278">Translocase</keyword>
<keyword evidence="16" id="KW-0378">Hydrolase</keyword>
<gene>
    <name evidence="16" type="primary">macB_2</name>
    <name evidence="16" type="ORF">BVIRIDIS_25620</name>
</gene>
<evidence type="ECO:0000256" key="6">
    <source>
        <dbReference type="ARBA" id="ARBA00022741"/>
    </source>
</evidence>
<name>A0A0P0JB75_BLAVI</name>
<evidence type="ECO:0000256" key="2">
    <source>
        <dbReference type="ARBA" id="ARBA00022448"/>
    </source>
</evidence>
<feature type="domain" description="ABC transporter" evidence="15">
    <location>
        <begin position="8"/>
        <end position="246"/>
    </location>
</feature>
<dbReference type="PANTHER" id="PTHR30572">
    <property type="entry name" value="MEMBRANE COMPONENT OF TRANSPORTER-RELATED"/>
    <property type="match status" value="1"/>
</dbReference>
<feature type="transmembrane region" description="Helical" evidence="14">
    <location>
        <begin position="610"/>
        <end position="628"/>
    </location>
</feature>
<dbReference type="GO" id="GO:0046677">
    <property type="term" value="P:response to antibiotic"/>
    <property type="evidence" value="ECO:0007669"/>
    <property type="project" value="UniProtKB-KW"/>
</dbReference>
<evidence type="ECO:0000256" key="14">
    <source>
        <dbReference type="SAM" id="Phobius"/>
    </source>
</evidence>
<dbReference type="Gene3D" id="3.40.50.300">
    <property type="entry name" value="P-loop containing nucleotide triphosphate hydrolases"/>
    <property type="match status" value="1"/>
</dbReference>
<proteinExistence type="inferred from homology"/>
<keyword evidence="17" id="KW-1185">Reference proteome</keyword>
<dbReference type="Pfam" id="PF12704">
    <property type="entry name" value="MacB_PCD"/>
    <property type="match status" value="1"/>
</dbReference>
<organism evidence="16 17">
    <name type="scientific">Blastochloris viridis</name>
    <name type="common">Rhodopseudomonas viridis</name>
    <dbReference type="NCBI Taxonomy" id="1079"/>
    <lineage>
        <taxon>Bacteria</taxon>
        <taxon>Pseudomonadati</taxon>
        <taxon>Pseudomonadota</taxon>
        <taxon>Alphaproteobacteria</taxon>
        <taxon>Hyphomicrobiales</taxon>
        <taxon>Blastochloridaceae</taxon>
        <taxon>Blastochloris</taxon>
    </lineage>
</organism>
<keyword evidence="3" id="KW-1003">Cell membrane</keyword>
<protein>
    <recommendedName>
        <fullName evidence="13">Pyoverdine export ATP-binding/permease protein PvdT</fullName>
    </recommendedName>
</protein>
<keyword evidence="10 14" id="KW-0472">Membrane</keyword>
<evidence type="ECO:0000256" key="11">
    <source>
        <dbReference type="ARBA" id="ARBA00023251"/>
    </source>
</evidence>
<dbReference type="RefSeq" id="WP_055038392.1">
    <property type="nucleotide sequence ID" value="NZ_AP014854.2"/>
</dbReference>
<dbReference type="InterPro" id="IPR003838">
    <property type="entry name" value="ABC3_permease_C"/>
</dbReference>
<dbReference type="GO" id="GO:0016887">
    <property type="term" value="F:ATP hydrolysis activity"/>
    <property type="evidence" value="ECO:0007669"/>
    <property type="project" value="InterPro"/>
</dbReference>
<comment type="similarity">
    <text evidence="12">Belongs to the ABC transporter superfamily. Macrolide exporter (TC 3.A.1.122) family.</text>
</comment>
<keyword evidence="5 14" id="KW-0812">Transmembrane</keyword>